<sequence>MPLFRTPPVIFPFFGYRSTTRLRIAARALRSRPPRWDHDSSFAKMRALVSHFASREVDGMPVQLEIRSPSGVLSRHAGFTDDEGFVHFDLPLDDWPLADHTEWETVCFAWNDGKGARMAEAYVLAPGASADLAVISDIDDTIIETGITGGLHSVLRNWRRILAQMPAERAQVPGADRFYSALSGGAASPGRHLPATRHPFFYISSSPWNLFAYLTTFMRSRRLPLGPLQLRDWGFNRETLGSKGHGDHKIAAMAGLLEFYPAMRFALIGDDTQADLVAFARIALKFPDRVAAIFIRKAGEAHSAEEVQARDDIGRANVPLWMGSEYDVGQEFLDAVGLTHDHEAEHIVETVRETGHAATGAPA</sequence>
<gene>
    <name evidence="2" type="ORF">A9D14_13185</name>
</gene>
<proteinExistence type="predicted"/>
<dbReference type="STRING" id="450378.GCA_001661675_02649"/>
<dbReference type="Proteomes" id="UP000195807">
    <property type="component" value="Chromosome"/>
</dbReference>
<evidence type="ECO:0000313" key="3">
    <source>
        <dbReference type="Proteomes" id="UP000195807"/>
    </source>
</evidence>
<feature type="domain" description="Phosphatidate phosphatase APP1 catalytic" evidence="1">
    <location>
        <begin position="133"/>
        <end position="297"/>
    </location>
</feature>
<reference evidence="2 3" key="1">
    <citation type="submission" date="2017-01" db="EMBL/GenBank/DDBJ databases">
        <title>Complete genome sequence of esterase-producing bacterium Croceicoccus marinus E4A9.</title>
        <authorList>
            <person name="Wu Y.-H."/>
            <person name="Cheng H."/>
            <person name="Xu L."/>
            <person name="Huo Y.-Y."/>
            <person name="Wang C.-S."/>
            <person name="Xu X.-W."/>
        </authorList>
    </citation>
    <scope>NUCLEOTIDE SEQUENCE [LARGE SCALE GENOMIC DNA]</scope>
    <source>
        <strain evidence="2 3">E4A9</strain>
    </source>
</reference>
<accession>A0A1Z1FDN7</accession>
<evidence type="ECO:0000313" key="2">
    <source>
        <dbReference type="EMBL" id="ARU16941.1"/>
    </source>
</evidence>
<dbReference type="AlphaFoldDB" id="A0A1Z1FDN7"/>
<dbReference type="KEGG" id="cman:A9D14_13185"/>
<dbReference type="Pfam" id="PF09949">
    <property type="entry name" value="APP1_cat"/>
    <property type="match status" value="1"/>
</dbReference>
<dbReference type="InterPro" id="IPR052935">
    <property type="entry name" value="Mg2+_PAP"/>
</dbReference>
<keyword evidence="3" id="KW-1185">Reference proteome</keyword>
<dbReference type="InterPro" id="IPR019236">
    <property type="entry name" value="APP1_cat"/>
</dbReference>
<dbReference type="RefSeq" id="WP_066847259.1">
    <property type="nucleotide sequence ID" value="NZ_CP019602.1"/>
</dbReference>
<dbReference type="GO" id="GO:0008195">
    <property type="term" value="F:phosphatidate phosphatase activity"/>
    <property type="evidence" value="ECO:0007669"/>
    <property type="project" value="InterPro"/>
</dbReference>
<evidence type="ECO:0000259" key="1">
    <source>
        <dbReference type="Pfam" id="PF09949"/>
    </source>
</evidence>
<dbReference type="PANTHER" id="PTHR28208">
    <property type="entry name" value="PHOSPHATIDATE PHOSPHATASE APP1"/>
    <property type="match status" value="1"/>
</dbReference>
<organism evidence="2 3">
    <name type="scientific">Croceicoccus marinus</name>
    <dbReference type="NCBI Taxonomy" id="450378"/>
    <lineage>
        <taxon>Bacteria</taxon>
        <taxon>Pseudomonadati</taxon>
        <taxon>Pseudomonadota</taxon>
        <taxon>Alphaproteobacteria</taxon>
        <taxon>Sphingomonadales</taxon>
        <taxon>Erythrobacteraceae</taxon>
        <taxon>Croceicoccus</taxon>
    </lineage>
</organism>
<dbReference type="PANTHER" id="PTHR28208:SF3">
    <property type="entry name" value="PHOSPHATIDATE PHOSPHATASE APP1"/>
    <property type="match status" value="1"/>
</dbReference>
<protein>
    <recommendedName>
        <fullName evidence="1">Phosphatidate phosphatase APP1 catalytic domain-containing protein</fullName>
    </recommendedName>
</protein>
<dbReference type="EMBL" id="CP019602">
    <property type="protein sequence ID" value="ARU16941.1"/>
    <property type="molecule type" value="Genomic_DNA"/>
</dbReference>
<dbReference type="OrthoDB" id="9789875at2"/>
<name>A0A1Z1FDN7_9SPHN</name>